<feature type="compositionally biased region" description="Polar residues" evidence="6">
    <location>
        <begin position="13"/>
        <end position="34"/>
    </location>
</feature>
<organism evidence="8 9">
    <name type="scientific">Smittium megazygosporum</name>
    <dbReference type="NCBI Taxonomy" id="133381"/>
    <lineage>
        <taxon>Eukaryota</taxon>
        <taxon>Fungi</taxon>
        <taxon>Fungi incertae sedis</taxon>
        <taxon>Zoopagomycota</taxon>
        <taxon>Kickxellomycotina</taxon>
        <taxon>Harpellomycetes</taxon>
        <taxon>Harpellales</taxon>
        <taxon>Legeriomycetaceae</taxon>
        <taxon>Smittium</taxon>
    </lineage>
</organism>
<dbReference type="PANTHER" id="PTHR48025:SF1">
    <property type="entry name" value="RRM DOMAIN-CONTAINING PROTEIN"/>
    <property type="match status" value="1"/>
</dbReference>
<protein>
    <recommendedName>
        <fullName evidence="7">RRM domain-containing protein</fullName>
    </recommendedName>
</protein>
<dbReference type="Pfam" id="PF00076">
    <property type="entry name" value="RRM_1"/>
    <property type="match status" value="1"/>
</dbReference>
<dbReference type="CDD" id="cd00590">
    <property type="entry name" value="RRM_SF"/>
    <property type="match status" value="2"/>
</dbReference>
<proteinExistence type="inferred from homology"/>
<dbReference type="AlphaFoldDB" id="A0A2T9ZHZ1"/>
<gene>
    <name evidence="8" type="ORF">BB560_001333</name>
</gene>
<dbReference type="STRING" id="133381.A0A2T9ZHZ1"/>
<evidence type="ECO:0000256" key="4">
    <source>
        <dbReference type="ARBA" id="ARBA00023242"/>
    </source>
</evidence>
<reference evidence="8 9" key="1">
    <citation type="journal article" date="2018" name="MBio">
        <title>Comparative Genomics Reveals the Core Gene Toolbox for the Fungus-Insect Symbiosis.</title>
        <authorList>
            <person name="Wang Y."/>
            <person name="Stata M."/>
            <person name="Wang W."/>
            <person name="Stajich J.E."/>
            <person name="White M.M."/>
            <person name="Moncalvo J.M."/>
        </authorList>
    </citation>
    <scope>NUCLEOTIDE SEQUENCE [LARGE SCALE GENOMIC DNA]</scope>
    <source>
        <strain evidence="8 9">SC-DP-2</strain>
    </source>
</reference>
<comment type="subcellular location">
    <subcellularLocation>
        <location evidence="1">Nucleus</location>
    </subcellularLocation>
</comment>
<dbReference type="SMART" id="SM00360">
    <property type="entry name" value="RRM"/>
    <property type="match status" value="2"/>
</dbReference>
<feature type="domain" description="RRM" evidence="7">
    <location>
        <begin position="459"/>
        <end position="537"/>
    </location>
</feature>
<dbReference type="Pfam" id="PF09766">
    <property type="entry name" value="FmiP_Thoc5"/>
    <property type="match status" value="1"/>
</dbReference>
<evidence type="ECO:0000256" key="1">
    <source>
        <dbReference type="ARBA" id="ARBA00004123"/>
    </source>
</evidence>
<sequence length="992" mass="113011">MSTYADLAPFNKKGTNSSPKKLDTPQSQSSKTINEISNDLESVRICTEKPNKSSDNLQSTTYNDSTLFTDKLFFSKISNKDLQTLTSRLSSFGPIKKIVDRGSDFYVSGEFIFNSKKDAERVFAIINGYIDSHIFSFCISVRKNTSFQLPDTNPLKIIELPLNSDIVSLYDLLKSAGPIFSISITDLTSRNPKDNRYGYVQYLSSESTENAINKLTYSSYKGVLIYFKYKSSYAKRLNSEGFNKHKSRPFNLIQNNPFIKNQSDSLSLSPLDTQLRSFSSSENPNQKVLLGNSLNNPNSSMNPCSTDAILTKDKYESNQKDSIRETKHSPVYSEQYPPSMLKNRSDSDLKSLNPLQIKNTENIFPAFRTDSEYQVSKNSACFKIPLGNTPIIINRPDVINPISTNNRVPIEKKVSFANDVSCLNRYRPQVFKNDNFDSVPENRWVEKSTYINDRTKTQVMLYIRNLNPSVSQHDLYKLFKNFGYVITTKVDLDPDTKLSCCCGEVLMRNIAQATNALINLNGTYFKGKKIVVSKTDSNQNSESINEASNYNPESKPVPQYECRSNNRASQNPLLRNENVPIFQHSKSSSPQTLGLAKQSTLRNVHPERMQNISTSFLRGMHSGFETGSASSINFSENESPLDSAELENLSKYSYIEVLTRRIIAKLGKFPLLDKSLAPEVITFIISLPLEKSLSSFNNDEQFESLWRSSNQKNRKYNLDIGTLETVYEIWSKIQKPERSLPQTSTRTKEVSRLVDIYNNNIIPKNSNNIPELENLISSVLNLDEGERKHKLGLKLFPIVKGKKEQGQDYLNQLEQDIPTNLKRKFSEKSNPNTEKIKDSQSEQKTGSISTAKSFLLIKKLNRECSLIIRALREKNTKENVILDTLNSKLIDDKYISLVPMEEFMKGAPPNLKEGLDDPHKLQLSRLKYEIAVRKDLKKQRDMLSQKRDMLIAKKKLRAEYIHRLQNQVNTYVKSADILREAFGIPKINTEQE</sequence>
<dbReference type="InterPro" id="IPR019163">
    <property type="entry name" value="THO_Thoc5"/>
</dbReference>
<dbReference type="Gene3D" id="3.30.70.330">
    <property type="match status" value="2"/>
</dbReference>
<feature type="compositionally biased region" description="Basic and acidic residues" evidence="6">
    <location>
        <begin position="310"/>
        <end position="328"/>
    </location>
</feature>
<comment type="similarity">
    <text evidence="2">Belongs to the THOC5 family.</text>
</comment>
<evidence type="ECO:0000313" key="9">
    <source>
        <dbReference type="Proteomes" id="UP000245609"/>
    </source>
</evidence>
<feature type="compositionally biased region" description="Polar residues" evidence="6">
    <location>
        <begin position="536"/>
        <end position="552"/>
    </location>
</feature>
<evidence type="ECO:0000256" key="5">
    <source>
        <dbReference type="PROSITE-ProRule" id="PRU00176"/>
    </source>
</evidence>
<feature type="compositionally biased region" description="Polar residues" evidence="6">
    <location>
        <begin position="276"/>
        <end position="286"/>
    </location>
</feature>
<keyword evidence="3 5" id="KW-0694">RNA-binding</keyword>
<dbReference type="GO" id="GO:0003729">
    <property type="term" value="F:mRNA binding"/>
    <property type="evidence" value="ECO:0007669"/>
    <property type="project" value="TreeGrafter"/>
</dbReference>
<evidence type="ECO:0000259" key="7">
    <source>
        <dbReference type="PROSITE" id="PS50102"/>
    </source>
</evidence>
<keyword evidence="4" id="KW-0539">Nucleus</keyword>
<dbReference type="PANTHER" id="PTHR48025">
    <property type="entry name" value="OS02G0815200 PROTEIN"/>
    <property type="match status" value="1"/>
</dbReference>
<dbReference type="OrthoDB" id="20582at2759"/>
<name>A0A2T9ZHZ1_9FUNG</name>
<evidence type="ECO:0000256" key="3">
    <source>
        <dbReference type="ARBA" id="ARBA00022884"/>
    </source>
</evidence>
<dbReference type="InterPro" id="IPR012677">
    <property type="entry name" value="Nucleotide-bd_a/b_plait_sf"/>
</dbReference>
<evidence type="ECO:0000256" key="6">
    <source>
        <dbReference type="SAM" id="MobiDB-lite"/>
    </source>
</evidence>
<dbReference type="InterPro" id="IPR050502">
    <property type="entry name" value="Euk_RNA-bind_prot"/>
</dbReference>
<comment type="caution">
    <text evidence="8">The sequence shown here is derived from an EMBL/GenBank/DDBJ whole genome shotgun (WGS) entry which is preliminary data.</text>
</comment>
<evidence type="ECO:0000313" key="8">
    <source>
        <dbReference type="EMBL" id="PVV04180.1"/>
    </source>
</evidence>
<feature type="region of interest" description="Disordered" evidence="6">
    <location>
        <begin position="820"/>
        <end position="844"/>
    </location>
</feature>
<dbReference type="InterPro" id="IPR035979">
    <property type="entry name" value="RBD_domain_sf"/>
</dbReference>
<feature type="region of interest" description="Disordered" evidence="6">
    <location>
        <begin position="276"/>
        <end position="346"/>
    </location>
</feature>
<dbReference type="SUPFAM" id="SSF54928">
    <property type="entry name" value="RNA-binding domain, RBD"/>
    <property type="match status" value="2"/>
</dbReference>
<feature type="compositionally biased region" description="Low complexity" evidence="6">
    <location>
        <begin position="289"/>
        <end position="302"/>
    </location>
</feature>
<keyword evidence="9" id="KW-1185">Reference proteome</keyword>
<dbReference type="EMBL" id="MBFS01000152">
    <property type="protein sequence ID" value="PVV04180.1"/>
    <property type="molecule type" value="Genomic_DNA"/>
</dbReference>
<accession>A0A2T9ZHZ1</accession>
<dbReference type="Proteomes" id="UP000245609">
    <property type="component" value="Unassembled WGS sequence"/>
</dbReference>
<feature type="region of interest" description="Disordered" evidence="6">
    <location>
        <begin position="1"/>
        <end position="34"/>
    </location>
</feature>
<dbReference type="InterPro" id="IPR000504">
    <property type="entry name" value="RRM_dom"/>
</dbReference>
<dbReference type="PROSITE" id="PS50102">
    <property type="entry name" value="RRM"/>
    <property type="match status" value="1"/>
</dbReference>
<feature type="region of interest" description="Disordered" evidence="6">
    <location>
        <begin position="536"/>
        <end position="569"/>
    </location>
</feature>
<dbReference type="GO" id="GO:0005634">
    <property type="term" value="C:nucleus"/>
    <property type="evidence" value="ECO:0007669"/>
    <property type="project" value="UniProtKB-SubCell"/>
</dbReference>
<evidence type="ECO:0000256" key="2">
    <source>
        <dbReference type="ARBA" id="ARBA00008044"/>
    </source>
</evidence>